<sequence>MTNSATLYNIYIYIIYIYIYNVEGTYNLLGSPP</sequence>
<dbReference type="EnsemblPlants" id="TuG1812G0200000666.01.T01">
    <property type="protein sequence ID" value="TuG1812G0200000666.01.T01.cds396046"/>
    <property type="gene ID" value="TuG1812G0200000666.01"/>
</dbReference>
<organism evidence="1 2">
    <name type="scientific">Triticum urartu</name>
    <name type="common">Red wild einkorn</name>
    <name type="synonym">Crithodium urartu</name>
    <dbReference type="NCBI Taxonomy" id="4572"/>
    <lineage>
        <taxon>Eukaryota</taxon>
        <taxon>Viridiplantae</taxon>
        <taxon>Streptophyta</taxon>
        <taxon>Embryophyta</taxon>
        <taxon>Tracheophyta</taxon>
        <taxon>Spermatophyta</taxon>
        <taxon>Magnoliopsida</taxon>
        <taxon>Liliopsida</taxon>
        <taxon>Poales</taxon>
        <taxon>Poaceae</taxon>
        <taxon>BOP clade</taxon>
        <taxon>Pooideae</taxon>
        <taxon>Triticodae</taxon>
        <taxon>Triticeae</taxon>
        <taxon>Triticinae</taxon>
        <taxon>Triticum</taxon>
    </lineage>
</organism>
<accession>A0A8R7TCN2</accession>
<protein>
    <submittedName>
        <fullName evidence="1">Uncharacterized protein</fullName>
    </submittedName>
</protein>
<keyword evidence="2" id="KW-1185">Reference proteome</keyword>
<evidence type="ECO:0000313" key="1">
    <source>
        <dbReference type="EnsemblPlants" id="TuG1812G0200000666.01.T01.cds396046"/>
    </source>
</evidence>
<reference evidence="1" key="2">
    <citation type="submission" date="2018-03" db="EMBL/GenBank/DDBJ databases">
        <title>The Triticum urartu genome reveals the dynamic nature of wheat genome evolution.</title>
        <authorList>
            <person name="Ling H."/>
            <person name="Ma B."/>
            <person name="Shi X."/>
            <person name="Liu H."/>
            <person name="Dong L."/>
            <person name="Sun H."/>
            <person name="Cao Y."/>
            <person name="Gao Q."/>
            <person name="Zheng S."/>
            <person name="Li Y."/>
            <person name="Yu Y."/>
            <person name="Du H."/>
            <person name="Qi M."/>
            <person name="Li Y."/>
            <person name="Yu H."/>
            <person name="Cui Y."/>
            <person name="Wang N."/>
            <person name="Chen C."/>
            <person name="Wu H."/>
            <person name="Zhao Y."/>
            <person name="Zhang J."/>
            <person name="Li Y."/>
            <person name="Zhou W."/>
            <person name="Zhang B."/>
            <person name="Hu W."/>
            <person name="Eijk M."/>
            <person name="Tang J."/>
            <person name="Witsenboer H."/>
            <person name="Zhao S."/>
            <person name="Li Z."/>
            <person name="Zhang A."/>
            <person name="Wang D."/>
            <person name="Liang C."/>
        </authorList>
    </citation>
    <scope>NUCLEOTIDE SEQUENCE [LARGE SCALE GENOMIC DNA]</scope>
    <source>
        <strain evidence="1">cv. G1812</strain>
    </source>
</reference>
<evidence type="ECO:0000313" key="2">
    <source>
        <dbReference type="Proteomes" id="UP000015106"/>
    </source>
</evidence>
<dbReference type="AlphaFoldDB" id="A0A8R7TCN2"/>
<reference evidence="2" key="1">
    <citation type="journal article" date="2013" name="Nature">
        <title>Draft genome of the wheat A-genome progenitor Triticum urartu.</title>
        <authorList>
            <person name="Ling H.Q."/>
            <person name="Zhao S."/>
            <person name="Liu D."/>
            <person name="Wang J."/>
            <person name="Sun H."/>
            <person name="Zhang C."/>
            <person name="Fan H."/>
            <person name="Li D."/>
            <person name="Dong L."/>
            <person name="Tao Y."/>
            <person name="Gao C."/>
            <person name="Wu H."/>
            <person name="Li Y."/>
            <person name="Cui Y."/>
            <person name="Guo X."/>
            <person name="Zheng S."/>
            <person name="Wang B."/>
            <person name="Yu K."/>
            <person name="Liang Q."/>
            <person name="Yang W."/>
            <person name="Lou X."/>
            <person name="Chen J."/>
            <person name="Feng M."/>
            <person name="Jian J."/>
            <person name="Zhang X."/>
            <person name="Luo G."/>
            <person name="Jiang Y."/>
            <person name="Liu J."/>
            <person name="Wang Z."/>
            <person name="Sha Y."/>
            <person name="Zhang B."/>
            <person name="Wu H."/>
            <person name="Tang D."/>
            <person name="Shen Q."/>
            <person name="Xue P."/>
            <person name="Zou S."/>
            <person name="Wang X."/>
            <person name="Liu X."/>
            <person name="Wang F."/>
            <person name="Yang Y."/>
            <person name="An X."/>
            <person name="Dong Z."/>
            <person name="Zhang K."/>
            <person name="Zhang X."/>
            <person name="Luo M.C."/>
            <person name="Dvorak J."/>
            <person name="Tong Y."/>
            <person name="Wang J."/>
            <person name="Yang H."/>
            <person name="Li Z."/>
            <person name="Wang D."/>
            <person name="Zhang A."/>
            <person name="Wang J."/>
        </authorList>
    </citation>
    <scope>NUCLEOTIDE SEQUENCE</scope>
    <source>
        <strain evidence="2">cv. G1812</strain>
    </source>
</reference>
<dbReference type="Gramene" id="TuG1812G0200000666.01.T01">
    <property type="protein sequence ID" value="TuG1812G0200000666.01.T01.cds396046"/>
    <property type="gene ID" value="TuG1812G0200000666.01"/>
</dbReference>
<dbReference type="Proteomes" id="UP000015106">
    <property type="component" value="Chromosome 2"/>
</dbReference>
<proteinExistence type="predicted"/>
<reference evidence="1" key="3">
    <citation type="submission" date="2022-06" db="UniProtKB">
        <authorList>
            <consortium name="EnsemblPlants"/>
        </authorList>
    </citation>
    <scope>IDENTIFICATION</scope>
</reference>
<name>A0A8R7TCN2_TRIUA</name>